<accession>A0ACB7CA55</accession>
<sequence length="456" mass="52707">MFHRALPEFQVSLAANHEEQPMEETTRCVCGLQDVQSEDLDSGSLYIQCDHCFVWQHGFCVGFTDEKEIPDIYYCEICRPDLHHITYKQKAPPSSKYCPSAEHTQSSTGLRYFSSKKKWIVNSKNTTEVQSLDFSEKIVEKASSEPITSTEKAKEHTRKGKRRRNSDLPELSIVCSNHETKRIRTLSVSPLMPLNVQSSDSEEEQSMATIKKRKKEINTAIDTRNVSVKGRQNENKNKGKVNEKKTKTLDANLDIMPNSAKLKQTLSKTNAQNNINQTTDTDQKNRPKTKSRKTSSNLRHQHDTRHAQFQKDLEEQTVSNAINIIDKPSRPRIPQAKITMTEMKKRVAAILEYIGRTQLEMASNEEHRKKLFVPLLEKLDKEIIDKKENFPEPLHKKKLMNSSEDNKNNIVETSETKTTNNDIFDYNFDSFEMMENLTKQLLEWEEKFGSYKEKNS</sequence>
<organism evidence="1 2">
    <name type="scientific">Pneumocystis oryctolagi</name>
    <dbReference type="NCBI Taxonomy" id="42067"/>
    <lineage>
        <taxon>Eukaryota</taxon>
        <taxon>Fungi</taxon>
        <taxon>Dikarya</taxon>
        <taxon>Ascomycota</taxon>
        <taxon>Taphrinomycotina</taxon>
        <taxon>Pneumocystomycetes</taxon>
        <taxon>Pneumocystaceae</taxon>
        <taxon>Pneumocystis</taxon>
    </lineage>
</organism>
<dbReference type="EMBL" id="JABTEG010000007">
    <property type="protein sequence ID" value="KAG4304607.1"/>
    <property type="molecule type" value="Genomic_DNA"/>
</dbReference>
<protein>
    <submittedName>
        <fullName evidence="1">Uncharacterized protein</fullName>
    </submittedName>
</protein>
<dbReference type="Proteomes" id="UP000768646">
    <property type="component" value="Unassembled WGS sequence"/>
</dbReference>
<comment type="caution">
    <text evidence="1">The sequence shown here is derived from an EMBL/GenBank/DDBJ whole genome shotgun (WGS) entry which is preliminary data.</text>
</comment>
<evidence type="ECO:0000313" key="1">
    <source>
        <dbReference type="EMBL" id="KAG4304607.1"/>
    </source>
</evidence>
<name>A0ACB7CA55_9ASCO</name>
<proteinExistence type="predicted"/>
<evidence type="ECO:0000313" key="2">
    <source>
        <dbReference type="Proteomes" id="UP000768646"/>
    </source>
</evidence>
<gene>
    <name evidence="1" type="ORF">PORY_002000</name>
</gene>
<keyword evidence="2" id="KW-1185">Reference proteome</keyword>
<reference evidence="1 2" key="1">
    <citation type="journal article" date="2021" name="Commun. Biol.">
        <title>Genomic insights into the host specific adaptation of the Pneumocystis genus.</title>
        <authorList>
            <person name="Cisse O.H."/>
            <person name="Ma L."/>
            <person name="Dekker J.P."/>
            <person name="Khil P.P."/>
            <person name="Youn J.-H."/>
            <person name="Brenchley J.M."/>
            <person name="Blair R."/>
            <person name="Pahar B."/>
            <person name="Chabe M."/>
            <person name="Van Rompay K.K.A."/>
            <person name="Keesler R."/>
            <person name="Sukura A."/>
            <person name="Hirsch V."/>
            <person name="Kutty G."/>
            <person name="Liu Y."/>
            <person name="Peng L."/>
            <person name="Chen J."/>
            <person name="Song J."/>
            <person name="Weissenbacher-Lang C."/>
            <person name="Xu J."/>
            <person name="Upham N.S."/>
            <person name="Stajich J.E."/>
            <person name="Cuomo C.A."/>
            <person name="Cushion M.T."/>
            <person name="Kovacs J.A."/>
        </authorList>
    </citation>
    <scope>NUCLEOTIDE SEQUENCE [LARGE SCALE GENOMIC DNA]</scope>
    <source>
        <strain evidence="1 2">RABM</strain>
    </source>
</reference>